<protein>
    <submittedName>
        <fullName evidence="2">Uncharacterized protein</fullName>
    </submittedName>
</protein>
<dbReference type="Proteomes" id="UP000005778">
    <property type="component" value="Chromosome"/>
</dbReference>
<evidence type="ECO:0000313" key="3">
    <source>
        <dbReference type="Proteomes" id="UP000005778"/>
    </source>
</evidence>
<keyword evidence="1" id="KW-0812">Transmembrane</keyword>
<proteinExistence type="predicted"/>
<dbReference type="HOGENOM" id="CLU_2681744_0_0_7"/>
<dbReference type="RefSeq" id="WP_004072454.1">
    <property type="nucleotide sequence ID" value="NZ_CM001488.1"/>
</dbReference>
<keyword evidence="1" id="KW-0472">Membrane</keyword>
<name>I5B1N0_9BACT</name>
<keyword evidence="1" id="KW-1133">Transmembrane helix</keyword>
<evidence type="ECO:0000256" key="1">
    <source>
        <dbReference type="SAM" id="Phobius"/>
    </source>
</evidence>
<organism evidence="2 3">
    <name type="scientific">Desulfobacter postgatei 2ac9</name>
    <dbReference type="NCBI Taxonomy" id="879212"/>
    <lineage>
        <taxon>Bacteria</taxon>
        <taxon>Pseudomonadati</taxon>
        <taxon>Thermodesulfobacteriota</taxon>
        <taxon>Desulfobacteria</taxon>
        <taxon>Desulfobacterales</taxon>
        <taxon>Desulfobacteraceae</taxon>
        <taxon>Desulfobacter</taxon>
    </lineage>
</organism>
<keyword evidence="3" id="KW-1185">Reference proteome</keyword>
<sequence length="74" mass="8052">MGTGPLIAVNVMLLYIILGPVLLFAIYVLFDSLDPTGRMKKAPVSEKDPALWTSDDIDANGFEGMGLDGRRNQI</sequence>
<reference evidence="2 3" key="1">
    <citation type="submission" date="2011-09" db="EMBL/GenBank/DDBJ databases">
        <authorList>
            <consortium name="US DOE Joint Genome Institute (JGI-PGF)"/>
            <person name="Lucas S."/>
            <person name="Han J."/>
            <person name="Lapidus A."/>
            <person name="Cheng J.-F."/>
            <person name="Goodwin L."/>
            <person name="Pitluck S."/>
            <person name="Peters L."/>
            <person name="Land M.L."/>
            <person name="Hauser L."/>
            <person name="Orellana R."/>
            <person name="Lovley D."/>
            <person name="Woyke T.J."/>
        </authorList>
    </citation>
    <scope>NUCLEOTIDE SEQUENCE [LARGE SCALE GENOMIC DNA]</scope>
    <source>
        <strain evidence="2 3">2ac9</strain>
    </source>
</reference>
<accession>I5B1N0</accession>
<feature type="transmembrane region" description="Helical" evidence="1">
    <location>
        <begin position="6"/>
        <end position="30"/>
    </location>
</feature>
<reference evidence="2 3" key="2">
    <citation type="submission" date="2012-02" db="EMBL/GenBank/DDBJ databases">
        <title>Improved High-Quality Draft sequence of Desulfobacter postgatei 2ac9.</title>
        <authorList>
            <consortium name="US DOE Joint Genome Institute"/>
            <person name="Lucas S."/>
            <person name="Han J."/>
            <person name="Lapidus A."/>
            <person name="Cheng J.-F."/>
            <person name="Goodwin L."/>
            <person name="Pitluck S."/>
            <person name="Peters L."/>
            <person name="Ovchinnikova G."/>
            <person name="Held B."/>
            <person name="Detter J.C."/>
            <person name="Han C."/>
            <person name="Tapia R."/>
            <person name="Land M."/>
            <person name="Hauser L."/>
            <person name="Kyrpides N."/>
            <person name="Ivanova N."/>
            <person name="Pagani I."/>
            <person name="Orellana R."/>
            <person name="Lovley D."/>
            <person name="Woyke T."/>
        </authorList>
    </citation>
    <scope>NUCLEOTIDE SEQUENCE [LARGE SCALE GENOMIC DNA]</scope>
    <source>
        <strain evidence="2 3">2ac9</strain>
    </source>
</reference>
<dbReference type="STRING" id="879212.DespoDRAFT_01449"/>
<gene>
    <name evidence="2" type="ORF">DespoDRAFT_01449</name>
</gene>
<dbReference type="AlphaFoldDB" id="I5B1N0"/>
<dbReference type="EMBL" id="CM001488">
    <property type="protein sequence ID" value="EIM63393.1"/>
    <property type="molecule type" value="Genomic_DNA"/>
</dbReference>
<evidence type="ECO:0000313" key="2">
    <source>
        <dbReference type="EMBL" id="EIM63393.1"/>
    </source>
</evidence>